<dbReference type="Pfam" id="PF03480">
    <property type="entry name" value="DctP"/>
    <property type="match status" value="1"/>
</dbReference>
<sequence length="144" mass="15893">YTALATGTLDATIWGNVTEDVAISLYEVTQYWVSKPLLGGPYGETFLVNGTVWEGLSDDLKAIVEAAVQVGSLYNFTTTQAATPKTWKFVEDYGIEIIEWPEEDCARYAEELKAAFATRGEEIEDPMFDEAMAIVAEWAAEAGY</sequence>
<organism evidence="2">
    <name type="scientific">marine sediment metagenome</name>
    <dbReference type="NCBI Taxonomy" id="412755"/>
    <lineage>
        <taxon>unclassified sequences</taxon>
        <taxon>metagenomes</taxon>
        <taxon>ecological metagenomes</taxon>
    </lineage>
</organism>
<name>X1GLR8_9ZZZZ</name>
<proteinExistence type="predicted"/>
<evidence type="ECO:0008006" key="3">
    <source>
        <dbReference type="Google" id="ProtNLM"/>
    </source>
</evidence>
<dbReference type="PANTHER" id="PTHR33376">
    <property type="match status" value="1"/>
</dbReference>
<dbReference type="AlphaFoldDB" id="X1GLR8"/>
<reference evidence="2" key="1">
    <citation type="journal article" date="2014" name="Front. Microbiol.">
        <title>High frequency of phylogenetically diverse reductive dehalogenase-homologous genes in deep subseafloor sedimentary metagenomes.</title>
        <authorList>
            <person name="Kawai M."/>
            <person name="Futagami T."/>
            <person name="Toyoda A."/>
            <person name="Takaki Y."/>
            <person name="Nishi S."/>
            <person name="Hori S."/>
            <person name="Arai W."/>
            <person name="Tsubouchi T."/>
            <person name="Morono Y."/>
            <person name="Uchiyama I."/>
            <person name="Ito T."/>
            <person name="Fujiyama A."/>
            <person name="Inagaki F."/>
            <person name="Takami H."/>
        </authorList>
    </citation>
    <scope>NUCLEOTIDE SEQUENCE</scope>
    <source>
        <strain evidence="2">Expedition CK06-06</strain>
    </source>
</reference>
<accession>X1GLR8</accession>
<keyword evidence="1" id="KW-0732">Signal</keyword>
<dbReference type="PANTHER" id="PTHR33376:SF5">
    <property type="entry name" value="EXTRACYTOPLASMIC SOLUTE RECEPTOR PROTEIN"/>
    <property type="match status" value="1"/>
</dbReference>
<comment type="caution">
    <text evidence="2">The sequence shown here is derived from an EMBL/GenBank/DDBJ whole genome shotgun (WGS) entry which is preliminary data.</text>
</comment>
<dbReference type="InterPro" id="IPR018389">
    <property type="entry name" value="DctP_fam"/>
</dbReference>
<dbReference type="InterPro" id="IPR038404">
    <property type="entry name" value="TRAP_DctP_sf"/>
</dbReference>
<feature type="non-terminal residue" evidence="2">
    <location>
        <position position="1"/>
    </location>
</feature>
<dbReference type="GO" id="GO:0055085">
    <property type="term" value="P:transmembrane transport"/>
    <property type="evidence" value="ECO:0007669"/>
    <property type="project" value="InterPro"/>
</dbReference>
<evidence type="ECO:0000256" key="1">
    <source>
        <dbReference type="ARBA" id="ARBA00022729"/>
    </source>
</evidence>
<dbReference type="Gene3D" id="3.40.190.170">
    <property type="entry name" value="Bacterial extracellular solute-binding protein, family 7"/>
    <property type="match status" value="1"/>
</dbReference>
<protein>
    <recommendedName>
        <fullName evidence="3">C4-dicarboxylate ABC transporter substrate-binding protein</fullName>
    </recommendedName>
</protein>
<gene>
    <name evidence="2" type="ORF">S03H2_17806</name>
</gene>
<dbReference type="EMBL" id="BARU01009206">
    <property type="protein sequence ID" value="GAH33943.1"/>
    <property type="molecule type" value="Genomic_DNA"/>
</dbReference>
<evidence type="ECO:0000313" key="2">
    <source>
        <dbReference type="EMBL" id="GAH33943.1"/>
    </source>
</evidence>